<dbReference type="Proteomes" id="UP000014760">
    <property type="component" value="Unassembled WGS sequence"/>
</dbReference>
<feature type="domain" description="Gfo/Idh/MocA-like oxidoreductase N-terminal" evidence="3">
    <location>
        <begin position="7"/>
        <end position="106"/>
    </location>
</feature>
<evidence type="ECO:0000259" key="3">
    <source>
        <dbReference type="Pfam" id="PF01408"/>
    </source>
</evidence>
<dbReference type="EMBL" id="AMQN01000232">
    <property type="status" value="NOT_ANNOTATED_CDS"/>
    <property type="molecule type" value="Genomic_DNA"/>
</dbReference>
<reference evidence="7" key="1">
    <citation type="submission" date="2012-12" db="EMBL/GenBank/DDBJ databases">
        <authorList>
            <person name="Hellsten U."/>
            <person name="Grimwood J."/>
            <person name="Chapman J.A."/>
            <person name="Shapiro H."/>
            <person name="Aerts A."/>
            <person name="Otillar R.P."/>
            <person name="Terry A.Y."/>
            <person name="Boore J.L."/>
            <person name="Simakov O."/>
            <person name="Marletaz F."/>
            <person name="Cho S.-J."/>
            <person name="Edsinger-Gonzales E."/>
            <person name="Havlak P."/>
            <person name="Kuo D.-H."/>
            <person name="Larsson T."/>
            <person name="Lv J."/>
            <person name="Arendt D."/>
            <person name="Savage R."/>
            <person name="Osoegawa K."/>
            <person name="de Jong P."/>
            <person name="Lindberg D.R."/>
            <person name="Seaver E.C."/>
            <person name="Weisblat D.A."/>
            <person name="Putnam N.H."/>
            <person name="Grigoriev I.V."/>
            <person name="Rokhsar D.S."/>
        </authorList>
    </citation>
    <scope>NUCLEOTIDE SEQUENCE</scope>
    <source>
        <strain evidence="7">I ESC-2004</strain>
    </source>
</reference>
<feature type="domain" description="GFO/IDH/MocA-like oxidoreductase" evidence="4">
    <location>
        <begin position="132"/>
        <end position="262"/>
    </location>
</feature>
<dbReference type="FunCoup" id="R7U0Y4">
    <property type="interactions" value="599"/>
</dbReference>
<dbReference type="GO" id="GO:0000166">
    <property type="term" value="F:nucleotide binding"/>
    <property type="evidence" value="ECO:0007669"/>
    <property type="project" value="InterPro"/>
</dbReference>
<keyword evidence="7" id="KW-1185">Reference proteome</keyword>
<dbReference type="AlphaFoldDB" id="R7U0Y4"/>
<dbReference type="InterPro" id="IPR050463">
    <property type="entry name" value="Gfo/Idh/MocA_oxidrdct_glycsds"/>
</dbReference>
<dbReference type="SUPFAM" id="SSF55347">
    <property type="entry name" value="Glyceraldehyde-3-phosphate dehydrogenase-like, C-terminal domain"/>
    <property type="match status" value="1"/>
</dbReference>
<dbReference type="InterPro" id="IPR036291">
    <property type="entry name" value="NAD(P)-bd_dom_sf"/>
</dbReference>
<evidence type="ECO:0008006" key="8">
    <source>
        <dbReference type="Google" id="ProtNLM"/>
    </source>
</evidence>
<dbReference type="SUPFAM" id="SSF51735">
    <property type="entry name" value="NAD(P)-binding Rossmann-fold domains"/>
    <property type="match status" value="1"/>
</dbReference>
<proteinExistence type="inferred from homology"/>
<evidence type="ECO:0000256" key="2">
    <source>
        <dbReference type="ARBA" id="ARBA00023002"/>
    </source>
</evidence>
<evidence type="ECO:0000313" key="6">
    <source>
        <dbReference type="EnsemblMetazoa" id="CapteP120941"/>
    </source>
</evidence>
<dbReference type="OrthoDB" id="446809at2759"/>
<keyword evidence="2" id="KW-0560">Oxidoreductase</keyword>
<comment type="similarity">
    <text evidence="1">Belongs to the Gfo/Idh/MocA family.</text>
</comment>
<dbReference type="Pfam" id="PF22725">
    <property type="entry name" value="GFO_IDH_MocA_C3"/>
    <property type="match status" value="1"/>
</dbReference>
<dbReference type="EMBL" id="KB308724">
    <property type="protein sequence ID" value="ELT96840.1"/>
    <property type="molecule type" value="Genomic_DNA"/>
</dbReference>
<organism evidence="5">
    <name type="scientific">Capitella teleta</name>
    <name type="common">Polychaete worm</name>
    <dbReference type="NCBI Taxonomy" id="283909"/>
    <lineage>
        <taxon>Eukaryota</taxon>
        <taxon>Metazoa</taxon>
        <taxon>Spiralia</taxon>
        <taxon>Lophotrochozoa</taxon>
        <taxon>Annelida</taxon>
        <taxon>Polychaeta</taxon>
        <taxon>Sedentaria</taxon>
        <taxon>Scolecida</taxon>
        <taxon>Capitellidae</taxon>
        <taxon>Capitella</taxon>
    </lineage>
</organism>
<evidence type="ECO:0000259" key="4">
    <source>
        <dbReference type="Pfam" id="PF22725"/>
    </source>
</evidence>
<dbReference type="Gene3D" id="3.40.50.720">
    <property type="entry name" value="NAD(P)-binding Rossmann-like Domain"/>
    <property type="match status" value="1"/>
</dbReference>
<accession>R7U0Y4</accession>
<dbReference type="EnsemblMetazoa" id="CapteT120941">
    <property type="protein sequence ID" value="CapteP120941"/>
    <property type="gene ID" value="CapteG120941"/>
</dbReference>
<evidence type="ECO:0000256" key="1">
    <source>
        <dbReference type="ARBA" id="ARBA00010928"/>
    </source>
</evidence>
<dbReference type="InterPro" id="IPR000683">
    <property type="entry name" value="Gfo/Idh/MocA-like_OxRdtase_N"/>
</dbReference>
<dbReference type="InterPro" id="IPR055170">
    <property type="entry name" value="GFO_IDH_MocA-like_dom"/>
</dbReference>
<gene>
    <name evidence="5" type="ORF">CAPTEDRAFT_120941</name>
</gene>
<dbReference type="GO" id="GO:0016491">
    <property type="term" value="F:oxidoreductase activity"/>
    <property type="evidence" value="ECO:0007669"/>
    <property type="project" value="UniProtKB-KW"/>
</dbReference>
<dbReference type="HOGENOM" id="CLU_023194_8_0_1"/>
<dbReference type="PANTHER" id="PTHR43818">
    <property type="entry name" value="BCDNA.GH03377"/>
    <property type="match status" value="1"/>
</dbReference>
<dbReference type="Gene3D" id="3.30.360.10">
    <property type="entry name" value="Dihydrodipicolinate Reductase, domain 2"/>
    <property type="match status" value="1"/>
</dbReference>
<dbReference type="Pfam" id="PF01408">
    <property type="entry name" value="GFO_IDH_MocA"/>
    <property type="match status" value="1"/>
</dbReference>
<name>R7U0Y4_CAPTE</name>
<sequence length="394" mass="43631">MALLPGIGVFGTSTTVKCLVPILQSCGFRVEALWGRTPEAAEECARDLHIAFHTSKVDEVLLHKDVDLVFIHCPPHLQPPIAAKALGIGKHVICGTPGTPGQLDALKMLHASQYYPSLMSLMCNGLRFLPCFVKMKQLIEEGYIGKVCICESSIHCGSFLKDTFDWMCDEVMGGGVLNMHGSVLIDLVTFLTGQRASTVHGMLKTYTRQTDKINGIRQITSDDFCSFQMELDNGACATVVVNNHLPGQYSHEMLICGNKGRLIVRGSDLFGQRLDQSREELLYHDTPNILDQQKTGVSEIIRANIPILQLKGLIKLIDSVKEAFKSGEDKHSWTKEPVAYAATFEDGQYVQTVVDAVRKSSKAREWVKVQVLSEEPDPNPFLSAAMRRSTFSLY</sequence>
<evidence type="ECO:0000313" key="7">
    <source>
        <dbReference type="Proteomes" id="UP000014760"/>
    </source>
</evidence>
<reference evidence="6" key="3">
    <citation type="submission" date="2015-06" db="UniProtKB">
        <authorList>
            <consortium name="EnsemblMetazoa"/>
        </authorList>
    </citation>
    <scope>IDENTIFICATION</scope>
</reference>
<dbReference type="STRING" id="283909.R7U0Y4"/>
<evidence type="ECO:0000313" key="5">
    <source>
        <dbReference type="EMBL" id="ELT96840.1"/>
    </source>
</evidence>
<dbReference type="OMA" id="NQKDYVH"/>
<dbReference type="PANTHER" id="PTHR43818:SF11">
    <property type="entry name" value="BCDNA.GH03377"/>
    <property type="match status" value="1"/>
</dbReference>
<reference evidence="5 7" key="2">
    <citation type="journal article" date="2013" name="Nature">
        <title>Insights into bilaterian evolution from three spiralian genomes.</title>
        <authorList>
            <person name="Simakov O."/>
            <person name="Marletaz F."/>
            <person name="Cho S.J."/>
            <person name="Edsinger-Gonzales E."/>
            <person name="Havlak P."/>
            <person name="Hellsten U."/>
            <person name="Kuo D.H."/>
            <person name="Larsson T."/>
            <person name="Lv J."/>
            <person name="Arendt D."/>
            <person name="Savage R."/>
            <person name="Osoegawa K."/>
            <person name="de Jong P."/>
            <person name="Grimwood J."/>
            <person name="Chapman J.A."/>
            <person name="Shapiro H."/>
            <person name="Aerts A."/>
            <person name="Otillar R.P."/>
            <person name="Terry A.Y."/>
            <person name="Boore J.L."/>
            <person name="Grigoriev I.V."/>
            <person name="Lindberg D.R."/>
            <person name="Seaver E.C."/>
            <person name="Weisblat D.A."/>
            <person name="Putnam N.H."/>
            <person name="Rokhsar D.S."/>
        </authorList>
    </citation>
    <scope>NUCLEOTIDE SEQUENCE</scope>
    <source>
        <strain evidence="5 7">I ESC-2004</strain>
    </source>
</reference>
<protein>
    <recommendedName>
        <fullName evidence="8">Gfo/Idh/MocA-like oxidoreductase N-terminal domain-containing protein</fullName>
    </recommendedName>
</protein>